<dbReference type="InterPro" id="IPR046453">
    <property type="entry name" value="GpA_ATPase"/>
</dbReference>
<dbReference type="Pfam" id="PF05876">
    <property type="entry name" value="GpA_ATPase"/>
    <property type="match status" value="1"/>
</dbReference>
<name>A0ABY8BT75_AFICR</name>
<evidence type="ECO:0000313" key="3">
    <source>
        <dbReference type="Proteomes" id="UP001213907"/>
    </source>
</evidence>
<protein>
    <submittedName>
        <fullName evidence="2">Phage terminase large subunit family protein</fullName>
    </submittedName>
</protein>
<reference evidence="2 3" key="1">
    <citation type="submission" date="2022-11" db="EMBL/GenBank/DDBJ databases">
        <authorList>
            <person name="Siebert D."/>
            <person name="Busche T."/>
            <person name="Saydam E."/>
            <person name="Kalinowski J."/>
            <person name="Ruckert C."/>
            <person name="Blombach B."/>
        </authorList>
    </citation>
    <scope>NUCLEOTIDE SEQUENCE [LARGE SCALE GENOMIC DNA]</scope>
    <source>
        <strain evidence="2 3">DSM 1083</strain>
    </source>
</reference>
<proteinExistence type="predicted"/>
<organism evidence="2 3">
    <name type="scientific">Afipia carboxydohydrogena</name>
    <name type="common">Pseudomonas carboxydohydrogena</name>
    <dbReference type="NCBI Taxonomy" id="290"/>
    <lineage>
        <taxon>Bacteria</taxon>
        <taxon>Pseudomonadati</taxon>
        <taxon>Pseudomonadota</taxon>
        <taxon>Alphaproteobacteria</taxon>
        <taxon>Hyphomicrobiales</taxon>
        <taxon>Nitrobacteraceae</taxon>
        <taxon>Afipia</taxon>
    </lineage>
</organism>
<feature type="domain" description="Phage terminase large subunit GpA ATPase" evidence="1">
    <location>
        <begin position="49"/>
        <end position="151"/>
    </location>
</feature>
<dbReference type="Proteomes" id="UP001213907">
    <property type="component" value="Chromosome"/>
</dbReference>
<dbReference type="RefSeq" id="WP_275248087.1">
    <property type="nucleotide sequence ID" value="NZ_BAABDX010000001.1"/>
</dbReference>
<sequence>MAQLIDAANASRRRATLFEVAAKSAWTPKRQTPSHWGRHNRVYGPGTGVPGQRNPSLTPYAVPFADQFGTDPKYRLVVFVTAAQSGKTESFLDIIGERLDNRPAPMLYVGPSKEFVTDQFEPRLVELFRQSKSLLPKVLGGIDGKRQKKTLMNRCR</sequence>
<dbReference type="EMBL" id="CP113162">
    <property type="protein sequence ID" value="WEF52546.1"/>
    <property type="molecule type" value="Genomic_DNA"/>
</dbReference>
<evidence type="ECO:0000313" key="2">
    <source>
        <dbReference type="EMBL" id="WEF52546.1"/>
    </source>
</evidence>
<keyword evidence="3" id="KW-1185">Reference proteome</keyword>
<gene>
    <name evidence="2" type="ORF">AFIC_001037</name>
</gene>
<accession>A0ABY8BT75</accession>
<evidence type="ECO:0000259" key="1">
    <source>
        <dbReference type="Pfam" id="PF05876"/>
    </source>
</evidence>